<dbReference type="Proteomes" id="UP001165481">
    <property type="component" value="Unassembled WGS sequence"/>
</dbReference>
<evidence type="ECO:0000256" key="1">
    <source>
        <dbReference type="ARBA" id="ARBA00022723"/>
    </source>
</evidence>
<proteinExistence type="predicted"/>
<evidence type="ECO:0000313" key="5">
    <source>
        <dbReference type="Proteomes" id="UP001165481"/>
    </source>
</evidence>
<gene>
    <name evidence="4" type="ORF">MUN46_003095</name>
</gene>
<dbReference type="RefSeq" id="WP_243376460.1">
    <property type="nucleotide sequence ID" value="NZ_JAKZJU020000001.1"/>
</dbReference>
<dbReference type="SUPFAM" id="SSF53639">
    <property type="entry name" value="AraD/HMP-PK domain-like"/>
    <property type="match status" value="1"/>
</dbReference>
<dbReference type="PANTHER" id="PTHR22789">
    <property type="entry name" value="FUCULOSE PHOSPHATE ALDOLASE"/>
    <property type="match status" value="1"/>
</dbReference>
<protein>
    <submittedName>
        <fullName evidence="4">Class II aldolase/adducin family protein</fullName>
    </submittedName>
</protein>
<keyword evidence="5" id="KW-1185">Reference proteome</keyword>
<dbReference type="PANTHER" id="PTHR22789:SF0">
    <property type="entry name" value="3-OXO-TETRONATE 4-PHOSPHATE DECARBOXYLASE-RELATED"/>
    <property type="match status" value="1"/>
</dbReference>
<dbReference type="Gene3D" id="3.40.225.10">
    <property type="entry name" value="Class II aldolase/adducin N-terminal domain"/>
    <property type="match status" value="1"/>
</dbReference>
<accession>A0ABT7ILQ8</accession>
<sequence length="317" mass="34659">MMSFDNEARARESVIRAARGMARAGLVVNKAGNVSARCEEGGRTAFLITPSGMDYESLRPADLSLIYWDDGTNKWVHSGPHKPSSEWLMHAEIYRAHPGWGGVVHTHSPRATVLACRQTPIPAFHYMVAASGGKDIPCAKYALFGTPELARNVLEALKERRCCLLAHHGVVAAGSDASQALSLAVEVENLASMYIELLALGPVEVLTEGQMHEVLGKFKAYEDNSRRLSRGEPALTRPDGMPLWRYADGRNISCTEKVKVLDENFREIGRLMADALDDAVLIGCPSEQYRRALENLAAGLKSRYPDQNPAENSQGGS</sequence>
<dbReference type="InterPro" id="IPR050197">
    <property type="entry name" value="Aldolase_class_II_sugar_metab"/>
</dbReference>
<reference evidence="4" key="1">
    <citation type="submission" date="2023-03" db="EMBL/GenBank/DDBJ databases">
        <title>Mesosutterella sp. nov. isolated from porcine feces.</title>
        <authorList>
            <person name="Yu S."/>
        </authorList>
    </citation>
    <scope>NUCLEOTIDE SEQUENCE</scope>
    <source>
        <strain evidence="4">AGMB02718</strain>
    </source>
</reference>
<keyword evidence="1" id="KW-0479">Metal-binding</keyword>
<dbReference type="EMBL" id="JAKZJU020000001">
    <property type="protein sequence ID" value="MDL2058935.1"/>
    <property type="molecule type" value="Genomic_DNA"/>
</dbReference>
<keyword evidence="2" id="KW-0456">Lyase</keyword>
<name>A0ABT7ILQ8_9BURK</name>
<feature type="domain" description="Class II aldolase/adducin N-terminal" evidence="3">
    <location>
        <begin position="12"/>
        <end position="195"/>
    </location>
</feature>
<dbReference type="Pfam" id="PF00596">
    <property type="entry name" value="Aldolase_II"/>
    <property type="match status" value="1"/>
</dbReference>
<dbReference type="InterPro" id="IPR001303">
    <property type="entry name" value="Aldolase_II/adducin_N"/>
</dbReference>
<dbReference type="SMART" id="SM01007">
    <property type="entry name" value="Aldolase_II"/>
    <property type="match status" value="1"/>
</dbReference>
<evidence type="ECO:0000256" key="2">
    <source>
        <dbReference type="ARBA" id="ARBA00023239"/>
    </source>
</evidence>
<organism evidence="4 5">
    <name type="scientific">Mesosutterella faecium</name>
    <dbReference type="NCBI Taxonomy" id="2925194"/>
    <lineage>
        <taxon>Bacteria</taxon>
        <taxon>Pseudomonadati</taxon>
        <taxon>Pseudomonadota</taxon>
        <taxon>Betaproteobacteria</taxon>
        <taxon>Burkholderiales</taxon>
        <taxon>Sutterellaceae</taxon>
        <taxon>Mesosutterella</taxon>
    </lineage>
</organism>
<comment type="caution">
    <text evidence="4">The sequence shown here is derived from an EMBL/GenBank/DDBJ whole genome shotgun (WGS) entry which is preliminary data.</text>
</comment>
<evidence type="ECO:0000313" key="4">
    <source>
        <dbReference type="EMBL" id="MDL2058935.1"/>
    </source>
</evidence>
<evidence type="ECO:0000259" key="3">
    <source>
        <dbReference type="SMART" id="SM01007"/>
    </source>
</evidence>
<dbReference type="InterPro" id="IPR036409">
    <property type="entry name" value="Aldolase_II/adducin_N_sf"/>
</dbReference>